<proteinExistence type="predicted"/>
<dbReference type="AlphaFoldDB" id="A0A9Q1CC45"/>
<comment type="caution">
    <text evidence="1">The sequence shown here is derived from an EMBL/GenBank/DDBJ whole genome shotgun (WGS) entry which is preliminary data.</text>
</comment>
<gene>
    <name evidence="1" type="ORF">HOLleu_13166</name>
</gene>
<dbReference type="EMBL" id="JAIZAY010000005">
    <property type="protein sequence ID" value="KAJ8042171.1"/>
    <property type="molecule type" value="Genomic_DNA"/>
</dbReference>
<evidence type="ECO:0000313" key="1">
    <source>
        <dbReference type="EMBL" id="KAJ8042171.1"/>
    </source>
</evidence>
<accession>A0A9Q1CC45</accession>
<name>A0A9Q1CC45_HOLLE</name>
<reference evidence="1" key="1">
    <citation type="submission" date="2021-10" db="EMBL/GenBank/DDBJ databases">
        <title>Tropical sea cucumber genome reveals ecological adaptation and Cuvierian tubules defense mechanism.</title>
        <authorList>
            <person name="Chen T."/>
        </authorList>
    </citation>
    <scope>NUCLEOTIDE SEQUENCE</scope>
    <source>
        <strain evidence="1">Nanhai2018</strain>
        <tissue evidence="1">Muscle</tissue>
    </source>
</reference>
<sequence>MVHSKLTCSTNPRTSITTYYRAVVIPRTAPKLFHTVKHSASNASVPQTDFEIRTNDLSSHLRNRQYLRGSIEYAVKKARDTTRSETLTYKSCQSNSNRVPLVTEYHPGLPPLAKFIRKHLAILQSTVRLNSIFPDPPPPPHHHRCCLFSSP</sequence>
<evidence type="ECO:0000313" key="2">
    <source>
        <dbReference type="Proteomes" id="UP001152320"/>
    </source>
</evidence>
<keyword evidence="2" id="KW-1185">Reference proteome</keyword>
<protein>
    <submittedName>
        <fullName evidence="1">Uncharacterized protein</fullName>
    </submittedName>
</protein>
<dbReference type="Proteomes" id="UP001152320">
    <property type="component" value="Chromosome 5"/>
</dbReference>
<organism evidence="1 2">
    <name type="scientific">Holothuria leucospilota</name>
    <name type="common">Black long sea cucumber</name>
    <name type="synonym">Mertensiothuria leucospilota</name>
    <dbReference type="NCBI Taxonomy" id="206669"/>
    <lineage>
        <taxon>Eukaryota</taxon>
        <taxon>Metazoa</taxon>
        <taxon>Echinodermata</taxon>
        <taxon>Eleutherozoa</taxon>
        <taxon>Echinozoa</taxon>
        <taxon>Holothuroidea</taxon>
        <taxon>Aspidochirotacea</taxon>
        <taxon>Aspidochirotida</taxon>
        <taxon>Holothuriidae</taxon>
        <taxon>Holothuria</taxon>
    </lineage>
</organism>
<dbReference type="OrthoDB" id="10454493at2759"/>